<dbReference type="OrthoDB" id="2962802at2759"/>
<reference evidence="1" key="1">
    <citation type="journal article" date="2019" name="Environ. Microbiol.">
        <title>Fungal ecological strategies reflected in gene transcription - a case study of two litter decomposers.</title>
        <authorList>
            <person name="Barbi F."/>
            <person name="Kohler A."/>
            <person name="Barry K."/>
            <person name="Baskaran P."/>
            <person name="Daum C."/>
            <person name="Fauchery L."/>
            <person name="Ihrmark K."/>
            <person name="Kuo A."/>
            <person name="LaButti K."/>
            <person name="Lipzen A."/>
            <person name="Morin E."/>
            <person name="Grigoriev I.V."/>
            <person name="Henrissat B."/>
            <person name="Lindahl B."/>
            <person name="Martin F."/>
        </authorList>
    </citation>
    <scope>NUCLEOTIDE SEQUENCE</scope>
    <source>
        <strain evidence="1">JB14</strain>
    </source>
</reference>
<evidence type="ECO:0000313" key="1">
    <source>
        <dbReference type="EMBL" id="KAE9399889.1"/>
    </source>
</evidence>
<dbReference type="Proteomes" id="UP000799118">
    <property type="component" value="Unassembled WGS sequence"/>
</dbReference>
<proteinExistence type="predicted"/>
<dbReference type="EMBL" id="ML769463">
    <property type="protein sequence ID" value="KAE9399889.1"/>
    <property type="molecule type" value="Genomic_DNA"/>
</dbReference>
<organism evidence="1 2">
    <name type="scientific">Gymnopus androsaceus JB14</name>
    <dbReference type="NCBI Taxonomy" id="1447944"/>
    <lineage>
        <taxon>Eukaryota</taxon>
        <taxon>Fungi</taxon>
        <taxon>Dikarya</taxon>
        <taxon>Basidiomycota</taxon>
        <taxon>Agaricomycotina</taxon>
        <taxon>Agaricomycetes</taxon>
        <taxon>Agaricomycetidae</taxon>
        <taxon>Agaricales</taxon>
        <taxon>Marasmiineae</taxon>
        <taxon>Omphalotaceae</taxon>
        <taxon>Gymnopus</taxon>
    </lineage>
</organism>
<gene>
    <name evidence="1" type="ORF">BT96DRAFT_1100677</name>
</gene>
<name>A0A6A4HN54_9AGAR</name>
<accession>A0A6A4HN54</accession>
<evidence type="ECO:0000313" key="2">
    <source>
        <dbReference type="Proteomes" id="UP000799118"/>
    </source>
</evidence>
<keyword evidence="2" id="KW-1185">Reference proteome</keyword>
<dbReference type="AlphaFoldDB" id="A0A6A4HN54"/>
<sequence length="222" mass="25070">MSPSLPNLKILSTHASVDDLKPINSFRLFTEYIFFQTTHLEHMWGLEKGQLDLWSSLNHISEVLDQMMELIQFNKNCSLNERRRAFKVLPPKKYEYRLITVTDPPPTIFASGLTSCVEPLLCIYPDFPLVKLNVHPAFAMIHTLPDPNASRDDSSEGGTIYEDDPDSEAKAVKIHSWLNKTDGPSSSPVQGISLGETLWKMLVHGKHRPCGVSPSERARAER</sequence>
<protein>
    <submittedName>
        <fullName evidence="1">Uncharacterized protein</fullName>
    </submittedName>
</protein>